<dbReference type="EMBL" id="WFKK01000039">
    <property type="protein sequence ID" value="KAB7886626.1"/>
    <property type="molecule type" value="Genomic_DNA"/>
</dbReference>
<evidence type="ECO:0000313" key="4">
    <source>
        <dbReference type="Proteomes" id="UP000461010"/>
    </source>
</evidence>
<evidence type="ECO:0000313" key="3">
    <source>
        <dbReference type="EMBL" id="KAB7889236.1"/>
    </source>
</evidence>
<comment type="caution">
    <text evidence="2">The sequence shown here is derived from an EMBL/GenBank/DDBJ whole genome shotgun (WGS) entry which is preliminary data.</text>
</comment>
<dbReference type="Pfam" id="PF05618">
    <property type="entry name" value="Zn_protease"/>
    <property type="match status" value="1"/>
</dbReference>
<feature type="domain" description="Retropepsin-like aspartic endopeptidase" evidence="1">
    <location>
        <begin position="25"/>
        <end position="155"/>
    </location>
</feature>
<protein>
    <recommendedName>
        <fullName evidence="1">Retropepsin-like aspartic endopeptidase domain-containing protein</fullName>
    </recommendedName>
</protein>
<dbReference type="Proteomes" id="UP000472839">
    <property type="component" value="Unassembled WGS sequence"/>
</dbReference>
<evidence type="ECO:0000313" key="5">
    <source>
        <dbReference type="Proteomes" id="UP000472839"/>
    </source>
</evidence>
<dbReference type="Gene3D" id="2.40.70.10">
    <property type="entry name" value="Acid Proteases"/>
    <property type="match status" value="1"/>
</dbReference>
<evidence type="ECO:0000259" key="1">
    <source>
        <dbReference type="Pfam" id="PF05618"/>
    </source>
</evidence>
<gene>
    <name evidence="3" type="ORF">GBG18_11390</name>
    <name evidence="2" type="ORF">GBG19_11850</name>
</gene>
<name>A0A6L4WQ43_9BACT</name>
<dbReference type="RefSeq" id="WP_152191192.1">
    <property type="nucleotide sequence ID" value="NZ_WFKI01000082.1"/>
</dbReference>
<accession>A0A6L4WQ43</accession>
<dbReference type="PANTHER" id="PTHR38037">
    <property type="entry name" value="ZN_PROTEASE DOMAIN-CONTAINING PROTEIN"/>
    <property type="match status" value="1"/>
</dbReference>
<organism evidence="2 5">
    <name type="scientific">Poseidonibacter ostreae</name>
    <dbReference type="NCBI Taxonomy" id="2654171"/>
    <lineage>
        <taxon>Bacteria</taxon>
        <taxon>Pseudomonadati</taxon>
        <taxon>Campylobacterota</taxon>
        <taxon>Epsilonproteobacteria</taxon>
        <taxon>Campylobacterales</taxon>
        <taxon>Arcobacteraceae</taxon>
        <taxon>Poseidonibacter</taxon>
    </lineage>
</organism>
<dbReference type="AlphaFoldDB" id="A0A6L4WQ43"/>
<dbReference type="EMBL" id="WFKJ01000038">
    <property type="protein sequence ID" value="KAB7889236.1"/>
    <property type="molecule type" value="Genomic_DNA"/>
</dbReference>
<proteinExistence type="predicted"/>
<evidence type="ECO:0000313" key="2">
    <source>
        <dbReference type="EMBL" id="KAB7886626.1"/>
    </source>
</evidence>
<dbReference type="SUPFAM" id="SSF50630">
    <property type="entry name" value="Acid proteases"/>
    <property type="match status" value="1"/>
</dbReference>
<dbReference type="InterPro" id="IPR008503">
    <property type="entry name" value="Asp_endopeptidase"/>
</dbReference>
<dbReference type="PANTHER" id="PTHR38037:SF2">
    <property type="entry name" value="ATP-DEPENDENT ZINC PROTEASE DOMAIN-CONTAINING PROTEIN-RELATED"/>
    <property type="match status" value="1"/>
</dbReference>
<keyword evidence="4" id="KW-1185">Reference proteome</keyword>
<reference evidence="4 5" key="1">
    <citation type="submission" date="2019-10" db="EMBL/GenBank/DDBJ databases">
        <title>Poseidonibacter ostreae sp. nov., isolated from the gut of the Ostrea denselamellosa.</title>
        <authorList>
            <person name="Choi A."/>
        </authorList>
    </citation>
    <scope>NUCLEOTIDE SEQUENCE [LARGE SCALE GENOMIC DNA]</scope>
    <source>
        <strain evidence="2 5">SJOD-M-33</strain>
        <strain evidence="3 4">SJOD-M-5</strain>
    </source>
</reference>
<dbReference type="InterPro" id="IPR021109">
    <property type="entry name" value="Peptidase_aspartic_dom_sf"/>
</dbReference>
<dbReference type="Proteomes" id="UP000461010">
    <property type="component" value="Unassembled WGS sequence"/>
</dbReference>
<sequence length="162" mass="18882">MNKLVFILVTLLFSFQSLSAKDLLIGKYDRLDLPVLKLKNLRAKIDTGAKTSSLHCSYIKQIDENSVEFDVLDDTHKKYKEKIYTMPIKRVASVRSSNGIVEKRFVISTKVVIFDNTYDVEFTLRNRAKMNYPILLGREFLKQGFLVDVREEYLSYSEEKIK</sequence>